<gene>
    <name evidence="1" type="ORF">ATO7_07887</name>
</gene>
<dbReference type="SUPFAM" id="SSF54909">
    <property type="entry name" value="Dimeric alpha+beta barrel"/>
    <property type="match status" value="1"/>
</dbReference>
<dbReference type="AlphaFoldDB" id="A0A1Y1SE44"/>
<protein>
    <recommendedName>
        <fullName evidence="3">RNA signal recognition particle 4.5S RNA</fullName>
    </recommendedName>
</protein>
<evidence type="ECO:0000313" key="1">
    <source>
        <dbReference type="EMBL" id="ORE86943.1"/>
    </source>
</evidence>
<name>A0A1Y1SE44_9GAMM</name>
<dbReference type="Proteomes" id="UP000192342">
    <property type="component" value="Unassembled WGS sequence"/>
</dbReference>
<sequence>MGNYVDGFVLAVPKDKVEEYRQMATLCGQVWKDHGALSVVECLADDVQPGKLTSFPQAVQLKEGELVVFSWITYASRAERDRINEAVMKDPRLSEMNAQNMPFDSMRMFWGGFTKLVEM</sequence>
<dbReference type="RefSeq" id="WP_083561157.1">
    <property type="nucleotide sequence ID" value="NZ_AQQV01000002.1"/>
</dbReference>
<organism evidence="1 2">
    <name type="scientific">Oceanococcus atlanticus</name>
    <dbReference type="NCBI Taxonomy" id="1317117"/>
    <lineage>
        <taxon>Bacteria</taxon>
        <taxon>Pseudomonadati</taxon>
        <taxon>Pseudomonadota</taxon>
        <taxon>Gammaproteobacteria</taxon>
        <taxon>Chromatiales</taxon>
        <taxon>Oceanococcaceae</taxon>
        <taxon>Oceanococcus</taxon>
    </lineage>
</organism>
<evidence type="ECO:0000313" key="2">
    <source>
        <dbReference type="Proteomes" id="UP000192342"/>
    </source>
</evidence>
<dbReference type="InterPro" id="IPR011008">
    <property type="entry name" value="Dimeric_a/b-barrel"/>
</dbReference>
<dbReference type="Pfam" id="PF07237">
    <property type="entry name" value="DUF1428"/>
    <property type="match status" value="1"/>
</dbReference>
<reference evidence="1 2" key="1">
    <citation type="submission" date="2013-04" db="EMBL/GenBank/DDBJ databases">
        <title>Oceanococcus atlanticus 22II-S10r2 Genome Sequencing.</title>
        <authorList>
            <person name="Lai Q."/>
            <person name="Li G."/>
            <person name="Shao Z."/>
        </authorList>
    </citation>
    <scope>NUCLEOTIDE SEQUENCE [LARGE SCALE GENOMIC DNA]</scope>
    <source>
        <strain evidence="1 2">22II-S10r2</strain>
    </source>
</reference>
<dbReference type="OrthoDB" id="9792392at2"/>
<dbReference type="Gene3D" id="3.30.70.100">
    <property type="match status" value="1"/>
</dbReference>
<dbReference type="PIRSF" id="PIRSF007028">
    <property type="entry name" value="UCP007028"/>
    <property type="match status" value="1"/>
</dbReference>
<evidence type="ECO:0008006" key="3">
    <source>
        <dbReference type="Google" id="ProtNLM"/>
    </source>
</evidence>
<comment type="caution">
    <text evidence="1">The sequence shown here is derived from an EMBL/GenBank/DDBJ whole genome shotgun (WGS) entry which is preliminary data.</text>
</comment>
<accession>A0A1Y1SE44</accession>
<dbReference type="InterPro" id="IPR009874">
    <property type="entry name" value="DUF1428"/>
</dbReference>
<dbReference type="EMBL" id="AQQV01000002">
    <property type="protein sequence ID" value="ORE86943.1"/>
    <property type="molecule type" value="Genomic_DNA"/>
</dbReference>
<keyword evidence="2" id="KW-1185">Reference proteome</keyword>
<dbReference type="STRING" id="1317117.ATO7_07887"/>
<proteinExistence type="predicted"/>